<dbReference type="CDD" id="cd01561">
    <property type="entry name" value="CBS_like"/>
    <property type="match status" value="1"/>
</dbReference>
<accession>A0AA41L1Y2</accession>
<evidence type="ECO:0000313" key="4">
    <source>
        <dbReference type="EMBL" id="MBV6325541.1"/>
    </source>
</evidence>
<evidence type="ECO:0000259" key="3">
    <source>
        <dbReference type="Pfam" id="PF00291"/>
    </source>
</evidence>
<dbReference type="InterPro" id="IPR050214">
    <property type="entry name" value="Cys_Synth/Cystath_Beta-Synth"/>
</dbReference>
<dbReference type="InterPro" id="IPR001926">
    <property type="entry name" value="TrpB-like_PALP"/>
</dbReference>
<dbReference type="NCBIfam" id="TIGR03945">
    <property type="entry name" value="PLP_SbnA_fam"/>
    <property type="match status" value="1"/>
</dbReference>
<keyword evidence="7" id="KW-1185">Reference proteome</keyword>
<sequence>MRYESIEHIIQDDIFLTLREFLPGRAVHVKLEGFNAGNSIKMKTALALINHAEQHTQLLAHRRLIESSSGNLGLAVSVIAAAHGYHFTCVVDLNTSLQNIKLMRALGTEVVVIERRDEQGGYLGNRLAYIRDTLARDADMVWLNQYQNPANPAIHDQMTARAILAEFGQVDYLFLGAGTTGTLMGCVRHFRRHAPATQIIAVDAVGSVTFGTPGGKRYLPGLGSSVMPHFFDAAQLDRLVQIPEAEAVAMCRELARRYGYLSGASSGTVLAAVRRLLPEIPAGATVVALSPDFGQPYLDTVYSDDWCQRTFDAGWQTLS</sequence>
<dbReference type="Proteomes" id="UP001162889">
    <property type="component" value="Unassembled WGS sequence"/>
</dbReference>
<evidence type="ECO:0000313" key="6">
    <source>
        <dbReference type="Proteomes" id="UP001155901"/>
    </source>
</evidence>
<evidence type="ECO:0000256" key="1">
    <source>
        <dbReference type="ARBA" id="ARBA00011738"/>
    </source>
</evidence>
<dbReference type="Proteomes" id="UP001155901">
    <property type="component" value="Unassembled WGS sequence"/>
</dbReference>
<evidence type="ECO:0000313" key="7">
    <source>
        <dbReference type="Proteomes" id="UP001162889"/>
    </source>
</evidence>
<protein>
    <submittedName>
        <fullName evidence="4">2,3-diaminopropionate biosynthesis protein SbnA</fullName>
    </submittedName>
    <submittedName>
        <fullName evidence="5">Cysteine synthase A</fullName>
        <ecNumber evidence="5">2.5.1.47</ecNumber>
    </submittedName>
</protein>
<dbReference type="PANTHER" id="PTHR10314">
    <property type="entry name" value="CYSTATHIONINE BETA-SYNTHASE"/>
    <property type="match status" value="1"/>
</dbReference>
<gene>
    <name evidence="4" type="primary">sbnA</name>
    <name evidence="4" type="ORF">KVP70_32005</name>
    <name evidence="5" type="ORF">L1274_005877</name>
</gene>
<dbReference type="EMBL" id="JALJZU010000015">
    <property type="protein sequence ID" value="MCP2012118.1"/>
    <property type="molecule type" value="Genomic_DNA"/>
</dbReference>
<reference evidence="5" key="2">
    <citation type="submission" date="2022-03" db="EMBL/GenBank/DDBJ databases">
        <title>Genome Encyclopedia of Bacteria and Archaea VI: Functional Genomics of Type Strains.</title>
        <authorList>
            <person name="Whitman W."/>
        </authorList>
    </citation>
    <scope>NUCLEOTIDE SEQUENCE</scope>
    <source>
        <strain evidence="5">HSC-15S17</strain>
    </source>
</reference>
<keyword evidence="2 5" id="KW-0808">Transferase</keyword>
<feature type="domain" description="Tryptophan synthase beta chain-like PALP" evidence="3">
    <location>
        <begin position="24"/>
        <end position="292"/>
    </location>
</feature>
<name>A0AA41L1Y2_9BURK</name>
<organism evidence="4 6">
    <name type="scientific">Duganella violaceipulchra</name>
    <dbReference type="NCBI Taxonomy" id="2849652"/>
    <lineage>
        <taxon>Bacteria</taxon>
        <taxon>Pseudomonadati</taxon>
        <taxon>Pseudomonadota</taxon>
        <taxon>Betaproteobacteria</taxon>
        <taxon>Burkholderiales</taxon>
        <taxon>Oxalobacteraceae</taxon>
        <taxon>Telluria group</taxon>
        <taxon>Duganella</taxon>
    </lineage>
</organism>
<comment type="caution">
    <text evidence="4">The sequence shown here is derived from an EMBL/GenBank/DDBJ whole genome shotgun (WGS) entry which is preliminary data.</text>
</comment>
<dbReference type="AlphaFoldDB" id="A0AA41L1Y2"/>
<evidence type="ECO:0000256" key="2">
    <source>
        <dbReference type="ARBA" id="ARBA00022679"/>
    </source>
</evidence>
<reference evidence="4" key="1">
    <citation type="submission" date="2021-07" db="EMBL/GenBank/DDBJ databases">
        <title>Characterization of violacein-producing bacteria and related species.</title>
        <authorList>
            <person name="Wilson H.S."/>
            <person name="De Leon M.E."/>
        </authorList>
    </citation>
    <scope>NUCLEOTIDE SEQUENCE</scope>
    <source>
        <strain evidence="4">HSC-15S17</strain>
    </source>
</reference>
<dbReference type="RefSeq" id="WP_217946438.1">
    <property type="nucleotide sequence ID" value="NZ_JAHTGR010000036.1"/>
</dbReference>
<evidence type="ECO:0000313" key="5">
    <source>
        <dbReference type="EMBL" id="MCP2012118.1"/>
    </source>
</evidence>
<dbReference type="EMBL" id="JAHTGR010000036">
    <property type="protein sequence ID" value="MBV6325541.1"/>
    <property type="molecule type" value="Genomic_DNA"/>
</dbReference>
<dbReference type="EC" id="2.5.1.47" evidence="5"/>
<dbReference type="Pfam" id="PF00291">
    <property type="entry name" value="PALP"/>
    <property type="match status" value="1"/>
</dbReference>
<proteinExistence type="predicted"/>
<comment type="subunit">
    <text evidence="1">Homodimer.</text>
</comment>
<dbReference type="GO" id="GO:0004124">
    <property type="term" value="F:cysteine synthase activity"/>
    <property type="evidence" value="ECO:0007669"/>
    <property type="project" value="UniProtKB-EC"/>
</dbReference>
<dbReference type="InterPro" id="IPR023927">
    <property type="entry name" value="SbnA"/>
</dbReference>